<evidence type="ECO:0000313" key="3">
    <source>
        <dbReference type="Proteomes" id="UP000184147"/>
    </source>
</evidence>
<protein>
    <submittedName>
        <fullName evidence="2">Uncharacterized protein</fullName>
    </submittedName>
</protein>
<keyword evidence="1" id="KW-1133">Transmembrane helix</keyword>
<organism evidence="2 3">
    <name type="scientific">Flavobacterium fontis</name>
    <dbReference type="NCBI Taxonomy" id="1124188"/>
    <lineage>
        <taxon>Bacteria</taxon>
        <taxon>Pseudomonadati</taxon>
        <taxon>Bacteroidota</taxon>
        <taxon>Flavobacteriia</taxon>
        <taxon>Flavobacteriales</taxon>
        <taxon>Flavobacteriaceae</taxon>
        <taxon>Flavobacterium</taxon>
    </lineage>
</organism>
<keyword evidence="3" id="KW-1185">Reference proteome</keyword>
<keyword evidence="1" id="KW-0812">Transmembrane</keyword>
<evidence type="ECO:0000256" key="1">
    <source>
        <dbReference type="SAM" id="Phobius"/>
    </source>
</evidence>
<keyword evidence="1" id="KW-0472">Membrane</keyword>
<sequence>MLILFISNFDPQKGQYFIATLPLIEKFGRSIKLFLSLNLFINKYSLFFSIELKINLKLGSSYKISKPFSGLLILLIIESQHLLISFIFLCIYLIRMK</sequence>
<name>A0A1M5AVH0_9FLAO</name>
<dbReference type="EMBL" id="FQVQ01000007">
    <property type="protein sequence ID" value="SHF33932.1"/>
    <property type="molecule type" value="Genomic_DNA"/>
</dbReference>
<dbReference type="AlphaFoldDB" id="A0A1M5AVH0"/>
<accession>A0A1M5AVH0</accession>
<proteinExistence type="predicted"/>
<feature type="transmembrane region" description="Helical" evidence="1">
    <location>
        <begin position="70"/>
        <end position="94"/>
    </location>
</feature>
<evidence type="ECO:0000313" key="2">
    <source>
        <dbReference type="EMBL" id="SHF33932.1"/>
    </source>
</evidence>
<dbReference type="Proteomes" id="UP000184147">
    <property type="component" value="Unassembled WGS sequence"/>
</dbReference>
<gene>
    <name evidence="2" type="ORF">SAMN05444377_1071</name>
</gene>
<reference evidence="2 3" key="1">
    <citation type="submission" date="2016-11" db="EMBL/GenBank/DDBJ databases">
        <authorList>
            <person name="Jaros S."/>
            <person name="Januszkiewicz K."/>
            <person name="Wedrychowicz H."/>
        </authorList>
    </citation>
    <scope>NUCLEOTIDE SEQUENCE [LARGE SCALE GENOMIC DNA]</scope>
    <source>
        <strain evidence="2 3">DSM 25660</strain>
    </source>
</reference>